<accession>A0A0B1YVY6</accession>
<dbReference type="Proteomes" id="UP000030949">
    <property type="component" value="Unassembled WGS sequence"/>
</dbReference>
<comment type="caution">
    <text evidence="1">The sequence shown here is derived from an EMBL/GenBank/DDBJ whole genome shotgun (WGS) entry which is preliminary data.</text>
</comment>
<protein>
    <submittedName>
        <fullName evidence="1">Uncharacterized protein</fullName>
    </submittedName>
</protein>
<dbReference type="OrthoDB" id="6984242at2"/>
<dbReference type="EMBL" id="JQGJ01000035">
    <property type="protein sequence ID" value="KHK61372.1"/>
    <property type="molecule type" value="Genomic_DNA"/>
</dbReference>
<organism evidence="1 2">
    <name type="scientific">Pseudomonas frederiksbergensis</name>
    <dbReference type="NCBI Taxonomy" id="104087"/>
    <lineage>
        <taxon>Bacteria</taxon>
        <taxon>Pseudomonadati</taxon>
        <taxon>Pseudomonadota</taxon>
        <taxon>Gammaproteobacteria</taxon>
        <taxon>Pseudomonadales</taxon>
        <taxon>Pseudomonadaceae</taxon>
        <taxon>Pseudomonas</taxon>
    </lineage>
</organism>
<proteinExistence type="predicted"/>
<evidence type="ECO:0000313" key="2">
    <source>
        <dbReference type="Proteomes" id="UP000030949"/>
    </source>
</evidence>
<reference evidence="2" key="1">
    <citation type="submission" date="2015-03" db="EMBL/GenBank/DDBJ databases">
        <title>Pseudomonas frederiksbergensis hydrocarbon degrader.</title>
        <authorList>
            <person name="Brown L.M."/>
            <person name="Ruiz O.N."/>
            <person name="Mueller S."/>
            <person name="Gunasekera T.S."/>
        </authorList>
    </citation>
    <scope>NUCLEOTIDE SEQUENCE [LARGE SCALE GENOMIC DNA]</scope>
    <source>
        <strain evidence="2">SI8</strain>
    </source>
</reference>
<dbReference type="RefSeq" id="WP_039594535.1">
    <property type="nucleotide sequence ID" value="NZ_JQGJ02000032.1"/>
</dbReference>
<sequence length="138" mass="16527">MLMHPFLDRPYDPQIGHFLGGFEIYDCEETLGEELSQFDLNSAEDRKVLIYKYVVHRFRNLSYRHKFLFFCVLAIALDDPKYDFNALFEHEVISHSALPPEWDEMQDFRIFFEDIYKYLAEEWGGDLDRASQEDPATW</sequence>
<name>A0A0B1YVY6_9PSED</name>
<dbReference type="AlphaFoldDB" id="A0A0B1YVY6"/>
<gene>
    <name evidence="1" type="ORF">JZ00_29060</name>
</gene>
<evidence type="ECO:0000313" key="1">
    <source>
        <dbReference type="EMBL" id="KHK61372.1"/>
    </source>
</evidence>